<evidence type="ECO:0000313" key="10">
    <source>
        <dbReference type="Proteomes" id="UP000703893"/>
    </source>
</evidence>
<dbReference type="GO" id="GO:0046872">
    <property type="term" value="F:metal ion binding"/>
    <property type="evidence" value="ECO:0007669"/>
    <property type="project" value="UniProtKB-KW"/>
</dbReference>
<feature type="non-terminal residue" evidence="9">
    <location>
        <position position="108"/>
    </location>
</feature>
<feature type="transmembrane region" description="Helical" evidence="7">
    <location>
        <begin position="27"/>
        <end position="47"/>
    </location>
</feature>
<proteinExistence type="predicted"/>
<dbReference type="InterPro" id="IPR051684">
    <property type="entry name" value="Electron_Trans/Redox"/>
</dbReference>
<name>A0A938BND4_9BACT</name>
<keyword evidence="1" id="KW-0813">Transport</keyword>
<dbReference type="Proteomes" id="UP000703893">
    <property type="component" value="Unassembled WGS sequence"/>
</dbReference>
<keyword evidence="7" id="KW-1133">Transmembrane helix</keyword>
<dbReference type="PANTHER" id="PTHR30176:SF3">
    <property type="entry name" value="FERREDOXIN-TYPE PROTEIN NAPH"/>
    <property type="match status" value="1"/>
</dbReference>
<accession>A0A938BND4</accession>
<dbReference type="InterPro" id="IPR017896">
    <property type="entry name" value="4Fe4S_Fe-S-bd"/>
</dbReference>
<keyword evidence="2" id="KW-0004">4Fe-4S</keyword>
<evidence type="ECO:0000256" key="1">
    <source>
        <dbReference type="ARBA" id="ARBA00022448"/>
    </source>
</evidence>
<dbReference type="EMBL" id="VGJX01000508">
    <property type="protein sequence ID" value="MBM3275268.1"/>
    <property type="molecule type" value="Genomic_DNA"/>
</dbReference>
<sequence>MIREVLELTEPRSRIFVKHVYGRFQRLRWIGFALLLAIFLAGPWLQWDGRQAVLLDLPARRFYFFGLIIWPHEMHLLVGLMLALTLALFFFTTLAGRLWCGYACPQTV</sequence>
<dbReference type="AlphaFoldDB" id="A0A938BND4"/>
<evidence type="ECO:0000256" key="3">
    <source>
        <dbReference type="ARBA" id="ARBA00022723"/>
    </source>
</evidence>
<evidence type="ECO:0000256" key="4">
    <source>
        <dbReference type="ARBA" id="ARBA00022982"/>
    </source>
</evidence>
<dbReference type="GO" id="GO:0005886">
    <property type="term" value="C:plasma membrane"/>
    <property type="evidence" value="ECO:0007669"/>
    <property type="project" value="TreeGrafter"/>
</dbReference>
<reference evidence="9 10" key="1">
    <citation type="submission" date="2019-03" db="EMBL/GenBank/DDBJ databases">
        <title>Lake Tanganyika Metagenome-Assembled Genomes (MAGs).</title>
        <authorList>
            <person name="Tran P."/>
        </authorList>
    </citation>
    <scope>NUCLEOTIDE SEQUENCE [LARGE SCALE GENOMIC DNA]</scope>
    <source>
        <strain evidence="9">K_DeepCast_65m_m2_236</strain>
    </source>
</reference>
<gene>
    <name evidence="9" type="ORF">FJZ00_08945</name>
</gene>
<evidence type="ECO:0000256" key="2">
    <source>
        <dbReference type="ARBA" id="ARBA00022485"/>
    </source>
</evidence>
<keyword evidence="5" id="KW-0408">Iron</keyword>
<evidence type="ECO:0000259" key="8">
    <source>
        <dbReference type="Pfam" id="PF12801"/>
    </source>
</evidence>
<keyword evidence="4" id="KW-0249">Electron transport</keyword>
<protein>
    <submittedName>
        <fullName evidence="9">4Fe-4S binding protein</fullName>
    </submittedName>
</protein>
<keyword evidence="7" id="KW-0472">Membrane</keyword>
<comment type="caution">
    <text evidence="9">The sequence shown here is derived from an EMBL/GenBank/DDBJ whole genome shotgun (WGS) entry which is preliminary data.</text>
</comment>
<evidence type="ECO:0000256" key="5">
    <source>
        <dbReference type="ARBA" id="ARBA00023004"/>
    </source>
</evidence>
<dbReference type="PANTHER" id="PTHR30176">
    <property type="entry name" value="FERREDOXIN-TYPE PROTEIN NAPH"/>
    <property type="match status" value="1"/>
</dbReference>
<dbReference type="Pfam" id="PF12801">
    <property type="entry name" value="Fer4_5"/>
    <property type="match status" value="1"/>
</dbReference>
<dbReference type="GO" id="GO:0051539">
    <property type="term" value="F:4 iron, 4 sulfur cluster binding"/>
    <property type="evidence" value="ECO:0007669"/>
    <property type="project" value="UniProtKB-KW"/>
</dbReference>
<evidence type="ECO:0000256" key="7">
    <source>
        <dbReference type="SAM" id="Phobius"/>
    </source>
</evidence>
<evidence type="ECO:0000256" key="6">
    <source>
        <dbReference type="ARBA" id="ARBA00023014"/>
    </source>
</evidence>
<feature type="transmembrane region" description="Helical" evidence="7">
    <location>
        <begin position="67"/>
        <end position="91"/>
    </location>
</feature>
<evidence type="ECO:0000313" key="9">
    <source>
        <dbReference type="EMBL" id="MBM3275268.1"/>
    </source>
</evidence>
<keyword evidence="6" id="KW-0411">Iron-sulfur</keyword>
<keyword evidence="3" id="KW-0479">Metal-binding</keyword>
<keyword evidence="7" id="KW-0812">Transmembrane</keyword>
<feature type="domain" description="4Fe-4S ferredoxin-type" evidence="8">
    <location>
        <begin position="79"/>
        <end position="107"/>
    </location>
</feature>
<organism evidence="9 10">
    <name type="scientific">Candidatus Tanganyikabacteria bacterium</name>
    <dbReference type="NCBI Taxonomy" id="2961651"/>
    <lineage>
        <taxon>Bacteria</taxon>
        <taxon>Bacillati</taxon>
        <taxon>Candidatus Sericytochromatia</taxon>
        <taxon>Candidatus Tanganyikabacteria</taxon>
    </lineage>
</organism>